<dbReference type="InterPro" id="IPR021765">
    <property type="entry name" value="UstYa-like"/>
</dbReference>
<dbReference type="HOGENOM" id="CLU_042941_2_2_1"/>
<accession>S3D1X2</accession>
<dbReference type="KEGG" id="glz:GLAREA_07691"/>
<dbReference type="PANTHER" id="PTHR33365">
    <property type="entry name" value="YALI0B05434P"/>
    <property type="match status" value="1"/>
</dbReference>
<dbReference type="Proteomes" id="UP000016922">
    <property type="component" value="Unassembled WGS sequence"/>
</dbReference>
<keyword evidence="4" id="KW-1185">Reference proteome</keyword>
<name>S3D1X2_GLAL2</name>
<comment type="similarity">
    <text evidence="1">Belongs to the ustYa family.</text>
</comment>
<keyword evidence="2" id="KW-1133">Transmembrane helix</keyword>
<evidence type="ECO:0008006" key="5">
    <source>
        <dbReference type="Google" id="ProtNLM"/>
    </source>
</evidence>
<reference evidence="3 4" key="1">
    <citation type="journal article" date="2013" name="BMC Genomics">
        <title>Genomics-driven discovery of the pneumocandin biosynthetic gene cluster in the fungus Glarea lozoyensis.</title>
        <authorList>
            <person name="Chen L."/>
            <person name="Yue Q."/>
            <person name="Zhang X."/>
            <person name="Xiang M."/>
            <person name="Wang C."/>
            <person name="Li S."/>
            <person name="Che Y."/>
            <person name="Ortiz-Lopez F.J."/>
            <person name="Bills G.F."/>
            <person name="Liu X."/>
            <person name="An Z."/>
        </authorList>
    </citation>
    <scope>NUCLEOTIDE SEQUENCE [LARGE SCALE GENOMIC DNA]</scope>
    <source>
        <strain evidence="4">ATCC 20868 / MF5171</strain>
    </source>
</reference>
<evidence type="ECO:0000256" key="2">
    <source>
        <dbReference type="SAM" id="Phobius"/>
    </source>
</evidence>
<organism evidence="3 4">
    <name type="scientific">Glarea lozoyensis (strain ATCC 20868 / MF5171)</name>
    <dbReference type="NCBI Taxonomy" id="1116229"/>
    <lineage>
        <taxon>Eukaryota</taxon>
        <taxon>Fungi</taxon>
        <taxon>Dikarya</taxon>
        <taxon>Ascomycota</taxon>
        <taxon>Pezizomycotina</taxon>
        <taxon>Leotiomycetes</taxon>
        <taxon>Helotiales</taxon>
        <taxon>Helotiaceae</taxon>
        <taxon>Glarea</taxon>
    </lineage>
</organism>
<evidence type="ECO:0000313" key="4">
    <source>
        <dbReference type="Proteomes" id="UP000016922"/>
    </source>
</evidence>
<keyword evidence="2" id="KW-0472">Membrane</keyword>
<evidence type="ECO:0000313" key="3">
    <source>
        <dbReference type="EMBL" id="EPE32557.1"/>
    </source>
</evidence>
<dbReference type="Pfam" id="PF11807">
    <property type="entry name" value="UstYa"/>
    <property type="match status" value="1"/>
</dbReference>
<protein>
    <recommendedName>
        <fullName evidence="5">Tat pathway signal sequence</fullName>
    </recommendedName>
</protein>
<dbReference type="GeneID" id="19466743"/>
<dbReference type="GO" id="GO:0043386">
    <property type="term" value="P:mycotoxin biosynthetic process"/>
    <property type="evidence" value="ECO:0007669"/>
    <property type="project" value="InterPro"/>
</dbReference>
<dbReference type="AlphaFoldDB" id="S3D1X2"/>
<gene>
    <name evidence="3" type="ORF">GLAREA_07691</name>
</gene>
<dbReference type="OrthoDB" id="3687641at2759"/>
<dbReference type="STRING" id="1116229.S3D1X2"/>
<feature type="transmembrane region" description="Helical" evidence="2">
    <location>
        <begin position="68"/>
        <end position="87"/>
    </location>
</feature>
<keyword evidence="2" id="KW-0812">Transmembrane</keyword>
<dbReference type="RefSeq" id="XP_008080569.1">
    <property type="nucleotide sequence ID" value="XM_008082378.1"/>
</dbReference>
<dbReference type="eggNOG" id="ENOG502T1QG">
    <property type="taxonomic scope" value="Eukaryota"/>
</dbReference>
<dbReference type="PANTHER" id="PTHR33365:SF12">
    <property type="entry name" value="TAT PATHWAY SIGNAL SEQUENCE"/>
    <property type="match status" value="1"/>
</dbReference>
<evidence type="ECO:0000256" key="1">
    <source>
        <dbReference type="ARBA" id="ARBA00035112"/>
    </source>
</evidence>
<dbReference type="EMBL" id="KE145359">
    <property type="protein sequence ID" value="EPE32557.1"/>
    <property type="molecule type" value="Genomic_DNA"/>
</dbReference>
<proteinExistence type="inferred from homology"/>
<sequence length="281" mass="32598">MRNSKEYFDVEEIRLLPDDDACGKEARRDVAELVKHLNLAFLAQMQKARYSERSCFQNVWRFLRSSPWFFHLAILTIYTSLFVLAYFQAESHPAPDALIYTPAEPATIHEARMISVKINPTNNIYNSPPSPEVDQAWAALFRNANVRVSRDELEKTGRSSVELEDESGGFLGALEVHSGIYPPRLLHNQEDQRPEERSRQTDHCIEMLRQIVMCKADTALMTYSWLPDFRAPWPDFGIEHQCVNWESIEEWGNKRRIDIFEKGLLVHPTMGPSYHENDVDE</sequence>
<dbReference type="OMA" id="ENPFKGA"/>